<evidence type="ECO:0000313" key="2">
    <source>
        <dbReference type="Proteomes" id="UP000253061"/>
    </source>
</evidence>
<gene>
    <name evidence="1" type="ORF">TH6_17000</name>
</gene>
<dbReference type="RefSeq" id="WP_062953919.1">
    <property type="nucleotide sequence ID" value="NZ_JPWB01000008.1"/>
</dbReference>
<proteinExistence type="predicted"/>
<dbReference type="Proteomes" id="UP000253061">
    <property type="component" value="Unassembled WGS sequence"/>
</dbReference>
<accession>A0A367V4P4</accession>
<protein>
    <recommendedName>
        <fullName evidence="3">DUF2946 domain-containing protein</fullName>
    </recommendedName>
</protein>
<comment type="caution">
    <text evidence="1">The sequence shown here is derived from an EMBL/GenBank/DDBJ whole genome shotgun (WGS) entry which is preliminary data.</text>
</comment>
<evidence type="ECO:0008006" key="3">
    <source>
        <dbReference type="Google" id="ProtNLM"/>
    </source>
</evidence>
<dbReference type="EMBL" id="JPWB01000008">
    <property type="protein sequence ID" value="RCK20175.1"/>
    <property type="molecule type" value="Genomic_DNA"/>
</dbReference>
<dbReference type="InterPro" id="IPR021333">
    <property type="entry name" value="DUF2946"/>
</dbReference>
<dbReference type="Pfam" id="PF11162">
    <property type="entry name" value="DUF2946"/>
    <property type="match status" value="1"/>
</dbReference>
<evidence type="ECO:0000313" key="1">
    <source>
        <dbReference type="EMBL" id="RCK20175.1"/>
    </source>
</evidence>
<organism evidence="1 2">
    <name type="scientific">Thalassospira profundimaris</name>
    <dbReference type="NCBI Taxonomy" id="502049"/>
    <lineage>
        <taxon>Bacteria</taxon>
        <taxon>Pseudomonadati</taxon>
        <taxon>Pseudomonadota</taxon>
        <taxon>Alphaproteobacteria</taxon>
        <taxon>Rhodospirillales</taxon>
        <taxon>Thalassospiraceae</taxon>
        <taxon>Thalassospira</taxon>
    </lineage>
</organism>
<sequence length="162" mass="16895">MHIQSMFTRKRHNRRVGGLSQRRVVQTWLMALVVLFAGVTQSGLVPALLSGQASGISTASATEIAPGGDYLLICTPAGIELVSVDALVGVVTSDASGQSDEMPAHAFCPLCANHHGAMAAIELPDVAPVSVTHHVSYAEATVLAAGNDVPRIRHSRAPPISI</sequence>
<reference evidence="1 2" key="1">
    <citation type="submission" date="2014-07" db="EMBL/GenBank/DDBJ databases">
        <title>Draft genome sequence of Thalassospira profundimaris R8-17.</title>
        <authorList>
            <person name="Lai Q."/>
            <person name="Shao Z."/>
        </authorList>
    </citation>
    <scope>NUCLEOTIDE SEQUENCE [LARGE SCALE GENOMIC DNA]</scope>
    <source>
        <strain evidence="1 2">R8-17</strain>
    </source>
</reference>
<name>A0A367V4P4_9PROT</name>
<dbReference type="AlphaFoldDB" id="A0A367V4P4"/>